<evidence type="ECO:0000313" key="1">
    <source>
        <dbReference type="EMBL" id="BDC99513.1"/>
    </source>
</evidence>
<gene>
    <name evidence="1" type="ORF">PEPS_17940</name>
</gene>
<dbReference type="RefSeq" id="WP_332918976.1">
    <property type="nucleotide sequence ID" value="NZ_AP025292.1"/>
</dbReference>
<evidence type="ECO:0000313" key="2">
    <source>
        <dbReference type="Proteomes" id="UP001354989"/>
    </source>
</evidence>
<protein>
    <submittedName>
        <fullName evidence="1">Uncharacterized protein</fullName>
    </submittedName>
</protein>
<reference evidence="1 2" key="1">
    <citation type="submission" date="2021-12" db="EMBL/GenBank/DDBJ databases">
        <title>Genome sequencing of bacteria with rrn-lacking chromosome and rrn-plasmid.</title>
        <authorList>
            <person name="Anda M."/>
            <person name="Iwasaki W."/>
        </authorList>
    </citation>
    <scope>NUCLEOTIDE SEQUENCE [LARGE SCALE GENOMIC DNA]</scope>
    <source>
        <strain evidence="1 2">NBRC 101262</strain>
    </source>
</reference>
<accession>A0ABM7VEZ8</accession>
<keyword evidence="2" id="KW-1185">Reference proteome</keyword>
<name>A0ABM7VEZ8_9BACT</name>
<dbReference type="EMBL" id="AP025292">
    <property type="protein sequence ID" value="BDC99513.1"/>
    <property type="molecule type" value="Genomic_DNA"/>
</dbReference>
<sequence length="135" mass="15551">MKQSQHTPIVVLPEALEQPSFMGCGMENSNVTLGELIGEYNRLIALLRQAVMSMAEHRQLTVENFDQVDLKNKHGYIINGSQLSKLVKKYSYLEFAYDDLYFFMPDTLTANKLLRGIDYCEAYAQWEQRFSSLKA</sequence>
<organism evidence="1 2">
    <name type="scientific">Persicobacter psychrovividus</name>
    <dbReference type="NCBI Taxonomy" id="387638"/>
    <lineage>
        <taxon>Bacteria</taxon>
        <taxon>Pseudomonadati</taxon>
        <taxon>Bacteroidota</taxon>
        <taxon>Cytophagia</taxon>
        <taxon>Cytophagales</taxon>
        <taxon>Persicobacteraceae</taxon>
        <taxon>Persicobacter</taxon>
    </lineage>
</organism>
<dbReference type="Proteomes" id="UP001354989">
    <property type="component" value="Chromosome"/>
</dbReference>
<proteinExistence type="predicted"/>